<dbReference type="SUPFAM" id="SSF46689">
    <property type="entry name" value="Homeodomain-like"/>
    <property type="match status" value="1"/>
</dbReference>
<dbReference type="InterPro" id="IPR050109">
    <property type="entry name" value="HTH-type_TetR-like_transc_reg"/>
</dbReference>
<evidence type="ECO:0000256" key="1">
    <source>
        <dbReference type="ARBA" id="ARBA00023015"/>
    </source>
</evidence>
<keyword evidence="2 4" id="KW-0238">DNA-binding</keyword>
<gene>
    <name evidence="6" type="ORF">FOY51_17035</name>
</gene>
<dbReference type="PANTHER" id="PTHR30055">
    <property type="entry name" value="HTH-TYPE TRANSCRIPTIONAL REGULATOR RUTR"/>
    <property type="match status" value="1"/>
</dbReference>
<feature type="domain" description="HTH tetR-type" evidence="5">
    <location>
        <begin position="15"/>
        <end position="75"/>
    </location>
</feature>
<dbReference type="EMBL" id="VLNY01000008">
    <property type="protein sequence ID" value="KAA0021603.1"/>
    <property type="molecule type" value="Genomic_DNA"/>
</dbReference>
<accession>A0A5A7SAL9</accession>
<evidence type="ECO:0000313" key="6">
    <source>
        <dbReference type="EMBL" id="KAA0021603.1"/>
    </source>
</evidence>
<comment type="caution">
    <text evidence="6">The sequence shown here is derived from an EMBL/GenBank/DDBJ whole genome shotgun (WGS) entry which is preliminary data.</text>
</comment>
<protein>
    <submittedName>
        <fullName evidence="6">TetR/AcrR family transcriptional regulator</fullName>
    </submittedName>
</protein>
<evidence type="ECO:0000256" key="4">
    <source>
        <dbReference type="PROSITE-ProRule" id="PRU00335"/>
    </source>
</evidence>
<keyword evidence="7" id="KW-1185">Reference proteome</keyword>
<name>A0A5A7SAL9_9NOCA</name>
<dbReference type="PRINTS" id="PR00455">
    <property type="entry name" value="HTHTETR"/>
</dbReference>
<keyword evidence="3" id="KW-0804">Transcription</keyword>
<reference evidence="6 7" key="1">
    <citation type="submission" date="2019-07" db="EMBL/GenBank/DDBJ databases">
        <title>Rhodococcus cavernicolus sp. nov., isolated from a cave.</title>
        <authorList>
            <person name="Lee S.D."/>
        </authorList>
    </citation>
    <scope>NUCLEOTIDE SEQUENCE [LARGE SCALE GENOMIC DNA]</scope>
    <source>
        <strain evidence="6 7">C1-24</strain>
    </source>
</reference>
<dbReference type="AlphaFoldDB" id="A0A5A7SAL9"/>
<organism evidence="6 7">
    <name type="scientific">Antrihabitans cavernicola</name>
    <dbReference type="NCBI Taxonomy" id="2495913"/>
    <lineage>
        <taxon>Bacteria</taxon>
        <taxon>Bacillati</taxon>
        <taxon>Actinomycetota</taxon>
        <taxon>Actinomycetes</taxon>
        <taxon>Mycobacteriales</taxon>
        <taxon>Nocardiaceae</taxon>
        <taxon>Antrihabitans</taxon>
    </lineage>
</organism>
<dbReference type="RefSeq" id="WP_149431470.1">
    <property type="nucleotide sequence ID" value="NZ_VLNY01000008.1"/>
</dbReference>
<dbReference type="PROSITE" id="PS50977">
    <property type="entry name" value="HTH_TETR_2"/>
    <property type="match status" value="1"/>
</dbReference>
<dbReference type="InterPro" id="IPR001647">
    <property type="entry name" value="HTH_TetR"/>
</dbReference>
<dbReference type="GO" id="GO:0003700">
    <property type="term" value="F:DNA-binding transcription factor activity"/>
    <property type="evidence" value="ECO:0007669"/>
    <property type="project" value="TreeGrafter"/>
</dbReference>
<sequence length="194" mass="21360">MTSTDEKRPGRKRSEDTRRSILGAALELVSEGGYASLSIEGIAARAGASKQTVYRWWPSKADVLLDAIATKAELAITTDDTGSFAGDVRSFVTESIAVGAHDQVRRVLRILMAQAQIDEEFAVRFREGFLDRRRIALKSIIDRARSHGDLDSALSPDTMCDIVFGTFWYQILVTDGDFDDDLADQLAFAVTGRP</sequence>
<dbReference type="Pfam" id="PF16859">
    <property type="entry name" value="TetR_C_11"/>
    <property type="match status" value="1"/>
</dbReference>
<dbReference type="PANTHER" id="PTHR30055:SF148">
    <property type="entry name" value="TETR-FAMILY TRANSCRIPTIONAL REGULATOR"/>
    <property type="match status" value="1"/>
</dbReference>
<feature type="DNA-binding region" description="H-T-H motif" evidence="4">
    <location>
        <begin position="38"/>
        <end position="57"/>
    </location>
</feature>
<dbReference type="GO" id="GO:0000976">
    <property type="term" value="F:transcription cis-regulatory region binding"/>
    <property type="evidence" value="ECO:0007669"/>
    <property type="project" value="TreeGrafter"/>
</dbReference>
<dbReference type="InterPro" id="IPR009057">
    <property type="entry name" value="Homeodomain-like_sf"/>
</dbReference>
<dbReference type="Proteomes" id="UP000322244">
    <property type="component" value="Unassembled WGS sequence"/>
</dbReference>
<proteinExistence type="predicted"/>
<dbReference type="InterPro" id="IPR011075">
    <property type="entry name" value="TetR_C"/>
</dbReference>
<dbReference type="SUPFAM" id="SSF48498">
    <property type="entry name" value="Tetracyclin repressor-like, C-terminal domain"/>
    <property type="match status" value="1"/>
</dbReference>
<dbReference type="Gene3D" id="1.10.357.10">
    <property type="entry name" value="Tetracycline Repressor, domain 2"/>
    <property type="match status" value="1"/>
</dbReference>
<evidence type="ECO:0000256" key="3">
    <source>
        <dbReference type="ARBA" id="ARBA00023163"/>
    </source>
</evidence>
<dbReference type="InterPro" id="IPR036271">
    <property type="entry name" value="Tet_transcr_reg_TetR-rel_C_sf"/>
</dbReference>
<dbReference type="OrthoDB" id="9796019at2"/>
<evidence type="ECO:0000313" key="7">
    <source>
        <dbReference type="Proteomes" id="UP000322244"/>
    </source>
</evidence>
<dbReference type="Pfam" id="PF00440">
    <property type="entry name" value="TetR_N"/>
    <property type="match status" value="1"/>
</dbReference>
<evidence type="ECO:0000256" key="2">
    <source>
        <dbReference type="ARBA" id="ARBA00023125"/>
    </source>
</evidence>
<dbReference type="Gene3D" id="1.10.10.60">
    <property type="entry name" value="Homeodomain-like"/>
    <property type="match status" value="1"/>
</dbReference>
<evidence type="ECO:0000259" key="5">
    <source>
        <dbReference type="PROSITE" id="PS50977"/>
    </source>
</evidence>
<keyword evidence="1" id="KW-0805">Transcription regulation</keyword>